<dbReference type="CDD" id="cd02440">
    <property type="entry name" value="AdoMet_MTases"/>
    <property type="match status" value="1"/>
</dbReference>
<accession>A0AAV9ERU7</accession>
<dbReference type="InterPro" id="IPR051419">
    <property type="entry name" value="Lys/N-term_MeTrsfase_sf"/>
</dbReference>
<gene>
    <name evidence="5" type="ORF">QJS10_CPA05g00121</name>
</gene>
<evidence type="ECO:0000313" key="5">
    <source>
        <dbReference type="EMBL" id="KAK1315614.1"/>
    </source>
</evidence>
<evidence type="ECO:0000256" key="2">
    <source>
        <dbReference type="ARBA" id="ARBA00022603"/>
    </source>
</evidence>
<dbReference type="AlphaFoldDB" id="A0AAV9ERU7"/>
<dbReference type="SUPFAM" id="SSF53335">
    <property type="entry name" value="S-adenosyl-L-methionine-dependent methyltransferases"/>
    <property type="match status" value="1"/>
</dbReference>
<dbReference type="Gene3D" id="3.40.50.150">
    <property type="entry name" value="Vaccinia Virus protein VP39"/>
    <property type="match status" value="1"/>
</dbReference>
<reference evidence="5" key="1">
    <citation type="journal article" date="2023" name="Nat. Commun.">
        <title>Diploid and tetraploid genomes of Acorus and the evolution of monocots.</title>
        <authorList>
            <person name="Ma L."/>
            <person name="Liu K.W."/>
            <person name="Li Z."/>
            <person name="Hsiao Y.Y."/>
            <person name="Qi Y."/>
            <person name="Fu T."/>
            <person name="Tang G.D."/>
            <person name="Zhang D."/>
            <person name="Sun W.H."/>
            <person name="Liu D.K."/>
            <person name="Li Y."/>
            <person name="Chen G.Z."/>
            <person name="Liu X.D."/>
            <person name="Liao X.Y."/>
            <person name="Jiang Y.T."/>
            <person name="Yu X."/>
            <person name="Hao Y."/>
            <person name="Huang J."/>
            <person name="Zhao X.W."/>
            <person name="Ke S."/>
            <person name="Chen Y.Y."/>
            <person name="Wu W.L."/>
            <person name="Hsu J.L."/>
            <person name="Lin Y.F."/>
            <person name="Huang M.D."/>
            <person name="Li C.Y."/>
            <person name="Huang L."/>
            <person name="Wang Z.W."/>
            <person name="Zhao X."/>
            <person name="Zhong W.Y."/>
            <person name="Peng D.H."/>
            <person name="Ahmad S."/>
            <person name="Lan S."/>
            <person name="Zhang J.S."/>
            <person name="Tsai W.C."/>
            <person name="Van de Peer Y."/>
            <person name="Liu Z.J."/>
        </authorList>
    </citation>
    <scope>NUCLEOTIDE SEQUENCE</scope>
    <source>
        <strain evidence="5">CP</strain>
    </source>
</reference>
<dbReference type="InterPro" id="IPR041698">
    <property type="entry name" value="Methyltransf_25"/>
</dbReference>
<keyword evidence="6" id="KW-1185">Reference proteome</keyword>
<keyword evidence="3" id="KW-0808">Transferase</keyword>
<dbReference type="Proteomes" id="UP001180020">
    <property type="component" value="Unassembled WGS sequence"/>
</dbReference>
<dbReference type="InterPro" id="IPR029063">
    <property type="entry name" value="SAM-dependent_MTases_sf"/>
</dbReference>
<dbReference type="Pfam" id="PF13649">
    <property type="entry name" value="Methyltransf_25"/>
    <property type="match status" value="1"/>
</dbReference>
<dbReference type="EMBL" id="JAUJYO010000005">
    <property type="protein sequence ID" value="KAK1315614.1"/>
    <property type="molecule type" value="Genomic_DNA"/>
</dbReference>
<sequence>MTLGGSTHAYGEPTYWDRRYRQAEGAFDWYQKYKALSPLLDLYLRRDRPVLVVGCGNSTLGEEMVEDGYVDVVNVDISSVVIEAMQKKYHDVFQLKYVRMDVRDMSEFESESFDAIVDKGTLDSLMVSDHIWRSKFSVGFTTRDMPVDCESSCDRTEKSSEHQSWELTRTVPLNEDGSFSLSVLGPNPEIHYIYVCVKKLCENGADINAQN</sequence>
<feature type="domain" description="Methyltransferase" evidence="4">
    <location>
        <begin position="50"/>
        <end position="123"/>
    </location>
</feature>
<dbReference type="PANTHER" id="PTHR12176:SF79">
    <property type="entry name" value="METHYLTRANSFERASE TYPE 11 DOMAIN-CONTAINING PROTEIN"/>
    <property type="match status" value="1"/>
</dbReference>
<keyword evidence="2" id="KW-0489">Methyltransferase</keyword>
<dbReference type="PANTHER" id="PTHR12176">
    <property type="entry name" value="SAM-DEPENDENT METHYLTRANSFERASE SUPERFAMILY PROTEIN"/>
    <property type="match status" value="1"/>
</dbReference>
<name>A0AAV9ERU7_ACOCL</name>
<protein>
    <recommendedName>
        <fullName evidence="4">Methyltransferase domain-containing protein</fullName>
    </recommendedName>
</protein>
<reference evidence="5" key="2">
    <citation type="submission" date="2023-06" db="EMBL/GenBank/DDBJ databases">
        <authorList>
            <person name="Ma L."/>
            <person name="Liu K.-W."/>
            <person name="Li Z."/>
            <person name="Hsiao Y.-Y."/>
            <person name="Qi Y."/>
            <person name="Fu T."/>
            <person name="Tang G."/>
            <person name="Zhang D."/>
            <person name="Sun W.-H."/>
            <person name="Liu D.-K."/>
            <person name="Li Y."/>
            <person name="Chen G.-Z."/>
            <person name="Liu X.-D."/>
            <person name="Liao X.-Y."/>
            <person name="Jiang Y.-T."/>
            <person name="Yu X."/>
            <person name="Hao Y."/>
            <person name="Huang J."/>
            <person name="Zhao X.-W."/>
            <person name="Ke S."/>
            <person name="Chen Y.-Y."/>
            <person name="Wu W.-L."/>
            <person name="Hsu J.-L."/>
            <person name="Lin Y.-F."/>
            <person name="Huang M.-D."/>
            <person name="Li C.-Y."/>
            <person name="Huang L."/>
            <person name="Wang Z.-W."/>
            <person name="Zhao X."/>
            <person name="Zhong W.-Y."/>
            <person name="Peng D.-H."/>
            <person name="Ahmad S."/>
            <person name="Lan S."/>
            <person name="Zhang J.-S."/>
            <person name="Tsai W.-C."/>
            <person name="Van De Peer Y."/>
            <person name="Liu Z.-J."/>
        </authorList>
    </citation>
    <scope>NUCLEOTIDE SEQUENCE</scope>
    <source>
        <strain evidence="5">CP</strain>
        <tissue evidence="5">Leaves</tissue>
    </source>
</reference>
<dbReference type="GO" id="GO:0008168">
    <property type="term" value="F:methyltransferase activity"/>
    <property type="evidence" value="ECO:0007669"/>
    <property type="project" value="UniProtKB-KW"/>
</dbReference>
<comment type="similarity">
    <text evidence="1">Belongs to the methyltransferase superfamily.</text>
</comment>
<organism evidence="5 6">
    <name type="scientific">Acorus calamus</name>
    <name type="common">Sweet flag</name>
    <dbReference type="NCBI Taxonomy" id="4465"/>
    <lineage>
        <taxon>Eukaryota</taxon>
        <taxon>Viridiplantae</taxon>
        <taxon>Streptophyta</taxon>
        <taxon>Embryophyta</taxon>
        <taxon>Tracheophyta</taxon>
        <taxon>Spermatophyta</taxon>
        <taxon>Magnoliopsida</taxon>
        <taxon>Liliopsida</taxon>
        <taxon>Acoraceae</taxon>
        <taxon>Acorus</taxon>
    </lineage>
</organism>
<evidence type="ECO:0000259" key="4">
    <source>
        <dbReference type="Pfam" id="PF13649"/>
    </source>
</evidence>
<evidence type="ECO:0000256" key="3">
    <source>
        <dbReference type="ARBA" id="ARBA00022679"/>
    </source>
</evidence>
<proteinExistence type="inferred from homology"/>
<evidence type="ECO:0000313" key="6">
    <source>
        <dbReference type="Proteomes" id="UP001180020"/>
    </source>
</evidence>
<comment type="caution">
    <text evidence="5">The sequence shown here is derived from an EMBL/GenBank/DDBJ whole genome shotgun (WGS) entry which is preliminary data.</text>
</comment>
<evidence type="ECO:0000256" key="1">
    <source>
        <dbReference type="ARBA" id="ARBA00008361"/>
    </source>
</evidence>
<dbReference type="GO" id="GO:0032259">
    <property type="term" value="P:methylation"/>
    <property type="evidence" value="ECO:0007669"/>
    <property type="project" value="UniProtKB-KW"/>
</dbReference>